<dbReference type="AlphaFoldDB" id="A0A1E3R4Y8"/>
<dbReference type="RefSeq" id="WP_069407875.1">
    <property type="nucleotide sequence ID" value="NZ_MIGZ01000235.1"/>
</dbReference>
<dbReference type="InterPro" id="IPR012312">
    <property type="entry name" value="Hemerythrin-like"/>
</dbReference>
<dbReference type="PANTHER" id="PTHR39966:SF1">
    <property type="entry name" value="HEMERYTHRIN-LIKE DOMAIN-CONTAINING PROTEIN"/>
    <property type="match status" value="1"/>
</dbReference>
<name>A0A1E3R4Y8_9MYCO</name>
<dbReference type="PANTHER" id="PTHR39966">
    <property type="entry name" value="BLL2471 PROTEIN-RELATED"/>
    <property type="match status" value="1"/>
</dbReference>
<dbReference type="GO" id="GO:0005886">
    <property type="term" value="C:plasma membrane"/>
    <property type="evidence" value="ECO:0007669"/>
    <property type="project" value="TreeGrafter"/>
</dbReference>
<sequence>MNATLSAALEQEHHIIDRGIEIFADGALTEVTAEQREALINAVAVLRRHIYLEEEYLFPPLRAAGMVGPVMVMVHEHAQMWPLLDQLDECLTPESAGTAVQLCRELLTQLGSHNWKEERILYPQADDMLSAADRDELTELIATAQVPEGWVCHGAVKGDQPVS</sequence>
<accession>A0A1E3R4Y8</accession>
<comment type="caution">
    <text evidence="2">The sequence shown here is derived from an EMBL/GenBank/DDBJ whole genome shotgun (WGS) entry which is preliminary data.</text>
</comment>
<dbReference type="OrthoDB" id="3830515at2"/>
<dbReference type="EMBL" id="MIGZ01000235">
    <property type="protein sequence ID" value="ODQ84801.1"/>
    <property type="molecule type" value="Genomic_DNA"/>
</dbReference>
<feature type="domain" description="Hemerythrin-like" evidence="1">
    <location>
        <begin position="6"/>
        <end position="125"/>
    </location>
</feature>
<protein>
    <recommendedName>
        <fullName evidence="1">Hemerythrin-like domain-containing protein</fullName>
    </recommendedName>
</protein>
<reference evidence="3" key="1">
    <citation type="submission" date="2016-09" db="EMBL/GenBank/DDBJ databases">
        <authorList>
            <person name="Greninger A.L."/>
            <person name="Jerome K.R."/>
            <person name="Mcnair B."/>
            <person name="Wallis C."/>
            <person name="Fang F."/>
        </authorList>
    </citation>
    <scope>NUCLEOTIDE SEQUENCE [LARGE SCALE GENOMIC DNA]</scope>
    <source>
        <strain evidence="3">M7</strain>
    </source>
</reference>
<evidence type="ECO:0000313" key="2">
    <source>
        <dbReference type="EMBL" id="ODQ84801.1"/>
    </source>
</evidence>
<evidence type="ECO:0000313" key="3">
    <source>
        <dbReference type="Proteomes" id="UP000094243"/>
    </source>
</evidence>
<gene>
    <name evidence="2" type="ORF">BHQ17_25795</name>
</gene>
<keyword evidence="3" id="KW-1185">Reference proteome</keyword>
<dbReference type="Gene3D" id="1.20.120.520">
    <property type="entry name" value="nmb1532 protein domain like"/>
    <property type="match status" value="1"/>
</dbReference>
<organism evidence="2 3">
    <name type="scientific">Mycolicibacterium holsaticum</name>
    <dbReference type="NCBI Taxonomy" id="152142"/>
    <lineage>
        <taxon>Bacteria</taxon>
        <taxon>Bacillati</taxon>
        <taxon>Actinomycetota</taxon>
        <taxon>Actinomycetes</taxon>
        <taxon>Mycobacteriales</taxon>
        <taxon>Mycobacteriaceae</taxon>
        <taxon>Mycolicibacterium</taxon>
    </lineage>
</organism>
<proteinExistence type="predicted"/>
<dbReference type="Proteomes" id="UP000094243">
    <property type="component" value="Unassembled WGS sequence"/>
</dbReference>
<evidence type="ECO:0000259" key="1">
    <source>
        <dbReference type="Pfam" id="PF01814"/>
    </source>
</evidence>
<dbReference type="Pfam" id="PF01814">
    <property type="entry name" value="Hemerythrin"/>
    <property type="match status" value="1"/>
</dbReference>